<gene>
    <name evidence="2" type="ORF">C1S70_05120</name>
</gene>
<dbReference type="Proteomes" id="UP000236268">
    <property type="component" value="Unassembled WGS sequence"/>
</dbReference>
<evidence type="ECO:0000256" key="1">
    <source>
        <dbReference type="SAM" id="MobiDB-lite"/>
    </source>
</evidence>
<evidence type="ECO:0000313" key="2">
    <source>
        <dbReference type="EMBL" id="PNR00208.1"/>
    </source>
</evidence>
<evidence type="ECO:0000313" key="3">
    <source>
        <dbReference type="Proteomes" id="UP000236268"/>
    </source>
</evidence>
<dbReference type="AlphaFoldDB" id="A0A2K1G5Z2"/>
<dbReference type="EMBL" id="POWG01000003">
    <property type="protein sequence ID" value="PNR00208.1"/>
    <property type="molecule type" value="Genomic_DNA"/>
</dbReference>
<organism evidence="2 3">
    <name type="scientific">Azospirillum argentinense</name>
    <dbReference type="NCBI Taxonomy" id="2970906"/>
    <lineage>
        <taxon>Bacteria</taxon>
        <taxon>Pseudomonadati</taxon>
        <taxon>Pseudomonadota</taxon>
        <taxon>Alphaproteobacteria</taxon>
        <taxon>Rhodospirillales</taxon>
        <taxon>Azospirillaceae</taxon>
        <taxon>Azospirillum</taxon>
    </lineage>
</organism>
<accession>A0A2K1G5Z2</accession>
<reference evidence="2 3" key="1">
    <citation type="submission" date="2018-01" db="EMBL/GenBank/DDBJ databases">
        <title>Whole genome sequence of Azospirillum brasilense REC3 isolated from strawberry roots.</title>
        <authorList>
            <person name="Fontana C.A."/>
            <person name="Salazar S.M."/>
            <person name="Bassi D."/>
            <person name="Puglisi E."/>
            <person name="Lovaisa N.C."/>
            <person name="Toffoli L.M."/>
            <person name="Pedraza R."/>
            <person name="Cocconcelli P.S."/>
        </authorList>
    </citation>
    <scope>NUCLEOTIDE SEQUENCE [LARGE SCALE GENOMIC DNA]</scope>
    <source>
        <strain evidence="2 3">REC3</strain>
    </source>
</reference>
<sequence length="291" mass="31787">MSLDHTDALERGGLLPTPLGESSRSSVAELNAGASPSAINTAIRASVDEETDNFMNGDAILLPLNLHPINVLDNLDTREAEAWGFLVVRYATPNGFESSFAQWREVVRDHTKWLHVALASAYQLSIDALAQQDSLPEIDAECKTRKIRFTKRTDLILKLVKLTAEPEQKKASRYGRAIRFAALNKVHPDSFIEFLEANGGIDGCASAYTKLIGRSENDGSPRPSATKVSKDTVAAEGTIPVKEIVGLSKAARHALDCFDFSNDGMVRCDVTMRRRNSGALEIVLIRPHTGT</sequence>
<comment type="caution">
    <text evidence="2">The sequence shown here is derived from an EMBL/GenBank/DDBJ whole genome shotgun (WGS) entry which is preliminary data.</text>
</comment>
<feature type="region of interest" description="Disordered" evidence="1">
    <location>
        <begin position="1"/>
        <end position="31"/>
    </location>
</feature>
<name>A0A2K1G5Z2_9PROT</name>
<protein>
    <submittedName>
        <fullName evidence="2">Uncharacterized protein</fullName>
    </submittedName>
</protein>
<dbReference type="RefSeq" id="WP_103039280.1">
    <property type="nucleotide sequence ID" value="NZ_POWG01000003.1"/>
</dbReference>
<feature type="compositionally biased region" description="Basic and acidic residues" evidence="1">
    <location>
        <begin position="1"/>
        <end position="10"/>
    </location>
</feature>
<proteinExistence type="predicted"/>